<evidence type="ECO:0000256" key="1">
    <source>
        <dbReference type="ARBA" id="ARBA00022679"/>
    </source>
</evidence>
<dbReference type="PANTHER" id="PTHR43584:SF8">
    <property type="entry name" value="N-ACETYLMURAMATE ALPHA-1-PHOSPHATE URIDYLYLTRANSFERASE"/>
    <property type="match status" value="1"/>
</dbReference>
<dbReference type="Pfam" id="PF12804">
    <property type="entry name" value="NTP_transf_3"/>
    <property type="match status" value="1"/>
</dbReference>
<dbReference type="AlphaFoldDB" id="A0A3N6ME13"/>
<gene>
    <name evidence="4" type="ORF">EA473_17555</name>
</gene>
<name>A0A3N6ME13_NATCH</name>
<reference evidence="4 5" key="1">
    <citation type="submission" date="2018-10" db="EMBL/GenBank/DDBJ databases">
        <title>Natrarchaeobius chitinivorans gen. nov., sp. nov., and Natrarchaeobius haloalkaliphilus sp. nov., alkaliphilic, chitin-utilizing haloarchaea from hypersaline alkaline lakes.</title>
        <authorList>
            <person name="Sorokin D.Y."/>
            <person name="Elcheninov A.G."/>
            <person name="Kostrikina N.A."/>
            <person name="Bale N.J."/>
            <person name="Sinninghe Damste J.S."/>
            <person name="Khijniak T.V."/>
            <person name="Kublanov I.V."/>
            <person name="Toshchakov S.V."/>
        </authorList>
    </citation>
    <scope>NUCLEOTIDE SEQUENCE [LARGE SCALE GENOMIC DNA]</scope>
    <source>
        <strain evidence="4 5">AArcht4T</strain>
    </source>
</reference>
<dbReference type="GO" id="GO:0016779">
    <property type="term" value="F:nucleotidyltransferase activity"/>
    <property type="evidence" value="ECO:0007669"/>
    <property type="project" value="UniProtKB-KW"/>
</dbReference>
<keyword evidence="1" id="KW-0808">Transferase</keyword>
<evidence type="ECO:0000313" key="4">
    <source>
        <dbReference type="EMBL" id="RQG92066.1"/>
    </source>
</evidence>
<keyword evidence="5" id="KW-1185">Reference proteome</keyword>
<keyword evidence="2" id="KW-0548">Nucleotidyltransferase</keyword>
<proteinExistence type="predicted"/>
<dbReference type="InterPro" id="IPR050065">
    <property type="entry name" value="GlmU-like"/>
</dbReference>
<comment type="caution">
    <text evidence="4">The sequence shown here is derived from an EMBL/GenBank/DDBJ whole genome shotgun (WGS) entry which is preliminary data.</text>
</comment>
<dbReference type="PANTHER" id="PTHR43584">
    <property type="entry name" value="NUCLEOTIDYL TRANSFERASE"/>
    <property type="match status" value="1"/>
</dbReference>
<dbReference type="SUPFAM" id="SSF53448">
    <property type="entry name" value="Nucleotide-diphospho-sugar transferases"/>
    <property type="match status" value="1"/>
</dbReference>
<sequence>MMDTVIMAAGKGERLGPREETLPKLFVEVGNKTIFEHQLEALSPLQSTLIDSVVTVVLGYGFVDSPDAEHKLSEYVHIDQRFEYNIVYLENWKEVENSKSALAGVESVDGDDHVLLLCGDVIVSPGQMEEFIQTFYEECSDSAYSAVGAFEGYQSEMTAIRWDTNDVVTDYGAIEGHQEAGMFILHREHVQTAKDRWERSGGEEWFPVVFPEVPSKAIRLDPGEHIEINTQEHLTEGEEILPFEGKNTGHTR</sequence>
<dbReference type="Proteomes" id="UP000282323">
    <property type="component" value="Unassembled WGS sequence"/>
</dbReference>
<organism evidence="4 5">
    <name type="scientific">Natrarchaeobius chitinivorans</name>
    <dbReference type="NCBI Taxonomy" id="1679083"/>
    <lineage>
        <taxon>Archaea</taxon>
        <taxon>Methanobacteriati</taxon>
        <taxon>Methanobacteriota</taxon>
        <taxon>Stenosarchaea group</taxon>
        <taxon>Halobacteria</taxon>
        <taxon>Halobacteriales</taxon>
        <taxon>Natrialbaceae</taxon>
        <taxon>Natrarchaeobius</taxon>
    </lineage>
</organism>
<evidence type="ECO:0000313" key="5">
    <source>
        <dbReference type="Proteomes" id="UP000282323"/>
    </source>
</evidence>
<dbReference type="InterPro" id="IPR029044">
    <property type="entry name" value="Nucleotide-diphossugar_trans"/>
</dbReference>
<accession>A0A3N6ME13</accession>
<dbReference type="EMBL" id="REGA01000018">
    <property type="protein sequence ID" value="RQG92066.1"/>
    <property type="molecule type" value="Genomic_DNA"/>
</dbReference>
<evidence type="ECO:0000259" key="3">
    <source>
        <dbReference type="Pfam" id="PF12804"/>
    </source>
</evidence>
<feature type="domain" description="MobA-like NTP transferase" evidence="3">
    <location>
        <begin position="5"/>
        <end position="164"/>
    </location>
</feature>
<protein>
    <recommendedName>
        <fullName evidence="3">MobA-like NTP transferase domain-containing protein</fullName>
    </recommendedName>
</protein>
<dbReference type="InterPro" id="IPR025877">
    <property type="entry name" value="MobA-like_NTP_Trfase"/>
</dbReference>
<dbReference type="Gene3D" id="3.90.550.10">
    <property type="entry name" value="Spore Coat Polysaccharide Biosynthesis Protein SpsA, Chain A"/>
    <property type="match status" value="1"/>
</dbReference>
<evidence type="ECO:0000256" key="2">
    <source>
        <dbReference type="ARBA" id="ARBA00022695"/>
    </source>
</evidence>